<sequence length="385" mass="43355">MVKHSSRIELNQIAYKGNINFIRKKIGEKPILSSVVKANAYGHGIEVFVPMAEKCGINHFCVASSYEAEQVLSVCRPDSHILIMGIIYEEDLGWAISNGIAFFVYNFNRLAKVLEAAKKVDKKAKVHLEVETGANRTGMQANEFPKALSYLKQHQDWLIFEGLCTHFGGAESISNQFKIDQQHKRYKAFLKICKERKFLPEIRHIACSAAALAMEDTVYDMVRIGVAQYGFWPSPDIYYAHLHQTNKKSDATMKRIFNWKTDIMDIRTVDQGEFIGYGTAFQATQEMKIAVIPLGYSNGYPRALSNRGQVLIHGKKAPIVGLINMNLFMVDITHIREVAVGDEVVLIGRQKNNVINVSSFTNATQLLNNEMLSRLPAAIPRTVVK</sequence>
<gene>
    <name evidence="8" type="ORF">CA2015_4610</name>
</gene>
<comment type="catalytic activity">
    <reaction evidence="4">
        <text>L-alanine = D-alanine</text>
        <dbReference type="Rhea" id="RHEA:20249"/>
        <dbReference type="ChEBI" id="CHEBI:57416"/>
        <dbReference type="ChEBI" id="CHEBI:57972"/>
        <dbReference type="EC" id="5.1.1.1"/>
    </reaction>
</comment>
<comment type="pathway">
    <text evidence="4">Amino-acid biosynthesis; D-alanine biosynthesis; D-alanine from L-alanine: step 1/1.</text>
</comment>
<name>A0A0H4PLN0_9BACT</name>
<keyword evidence="9" id="KW-1185">Reference proteome</keyword>
<dbReference type="InterPro" id="IPR011079">
    <property type="entry name" value="Ala_racemase_C"/>
</dbReference>
<dbReference type="AlphaFoldDB" id="A0A0H4PLN0"/>
<dbReference type="HAMAP" id="MF_01201">
    <property type="entry name" value="Ala_racemase"/>
    <property type="match status" value="1"/>
</dbReference>
<organism evidence="8 9">
    <name type="scientific">Cyclobacterium amurskyense</name>
    <dbReference type="NCBI Taxonomy" id="320787"/>
    <lineage>
        <taxon>Bacteria</taxon>
        <taxon>Pseudomonadati</taxon>
        <taxon>Bacteroidota</taxon>
        <taxon>Cytophagia</taxon>
        <taxon>Cytophagales</taxon>
        <taxon>Cyclobacteriaceae</taxon>
        <taxon>Cyclobacterium</taxon>
    </lineage>
</organism>
<evidence type="ECO:0000259" key="7">
    <source>
        <dbReference type="SMART" id="SM01005"/>
    </source>
</evidence>
<keyword evidence="3 4" id="KW-0413">Isomerase</keyword>
<dbReference type="Gene3D" id="2.40.37.10">
    <property type="entry name" value="Lyase, Ornithine Decarboxylase, Chain A, domain 1"/>
    <property type="match status" value="1"/>
</dbReference>
<dbReference type="InterPro" id="IPR020622">
    <property type="entry name" value="Ala_racemase_pyridoxalP-BS"/>
</dbReference>
<evidence type="ECO:0000256" key="1">
    <source>
        <dbReference type="ARBA" id="ARBA00001933"/>
    </source>
</evidence>
<dbReference type="GO" id="GO:0030632">
    <property type="term" value="P:D-alanine biosynthetic process"/>
    <property type="evidence" value="ECO:0007669"/>
    <property type="project" value="UniProtKB-UniRule"/>
</dbReference>
<feature type="modified residue" description="N6-(pyridoxal phosphate)lysine" evidence="4 5">
    <location>
        <position position="37"/>
    </location>
</feature>
<dbReference type="Pfam" id="PF00842">
    <property type="entry name" value="Ala_racemase_C"/>
    <property type="match status" value="1"/>
</dbReference>
<dbReference type="SUPFAM" id="SSF51419">
    <property type="entry name" value="PLP-binding barrel"/>
    <property type="match status" value="1"/>
</dbReference>
<feature type="active site" description="Proton acceptor; specific for L-alanine" evidence="4">
    <location>
        <position position="277"/>
    </location>
</feature>
<evidence type="ECO:0000256" key="5">
    <source>
        <dbReference type="PIRSR" id="PIRSR600821-50"/>
    </source>
</evidence>
<protein>
    <recommendedName>
        <fullName evidence="4">Alanine racemase</fullName>
        <ecNumber evidence="4">5.1.1.1</ecNumber>
    </recommendedName>
</protein>
<evidence type="ECO:0000313" key="9">
    <source>
        <dbReference type="Proteomes" id="UP000036520"/>
    </source>
</evidence>
<comment type="function">
    <text evidence="4">Catalyzes the interconversion of L-alanine and D-alanine. May also act on other amino acids.</text>
</comment>
<evidence type="ECO:0000256" key="2">
    <source>
        <dbReference type="ARBA" id="ARBA00022898"/>
    </source>
</evidence>
<dbReference type="SUPFAM" id="SSF50621">
    <property type="entry name" value="Alanine racemase C-terminal domain-like"/>
    <property type="match status" value="1"/>
</dbReference>
<reference evidence="8 9" key="1">
    <citation type="submission" date="2015-07" db="EMBL/GenBank/DDBJ databases">
        <authorList>
            <person name="Kim K.M."/>
        </authorList>
    </citation>
    <scope>NUCLEOTIDE SEQUENCE [LARGE SCALE GENOMIC DNA]</scope>
    <source>
        <strain evidence="8 9">KCTC 12363</strain>
    </source>
</reference>
<keyword evidence="2 4" id="KW-0663">Pyridoxal phosphate</keyword>
<comment type="similarity">
    <text evidence="4">Belongs to the alanine racemase family.</text>
</comment>
<dbReference type="SMART" id="SM01005">
    <property type="entry name" value="Ala_racemase_C"/>
    <property type="match status" value="1"/>
</dbReference>
<comment type="cofactor">
    <cofactor evidence="1 4 5">
        <name>pyridoxal 5'-phosphate</name>
        <dbReference type="ChEBI" id="CHEBI:597326"/>
    </cofactor>
</comment>
<dbReference type="EC" id="5.1.1.1" evidence="4"/>
<dbReference type="InterPro" id="IPR001608">
    <property type="entry name" value="Ala_racemase_N"/>
</dbReference>
<dbReference type="NCBIfam" id="TIGR00492">
    <property type="entry name" value="alr"/>
    <property type="match status" value="1"/>
</dbReference>
<evidence type="ECO:0000256" key="3">
    <source>
        <dbReference type="ARBA" id="ARBA00023235"/>
    </source>
</evidence>
<feature type="domain" description="Alanine racemase C-terminal" evidence="7">
    <location>
        <begin position="256"/>
        <end position="384"/>
    </location>
</feature>
<feature type="binding site" evidence="4 6">
    <location>
        <position position="325"/>
    </location>
    <ligand>
        <name>substrate</name>
    </ligand>
</feature>
<dbReference type="PRINTS" id="PR00992">
    <property type="entry name" value="ALARACEMASE"/>
</dbReference>
<dbReference type="InterPro" id="IPR009006">
    <property type="entry name" value="Ala_racemase/Decarboxylase_C"/>
</dbReference>
<accession>A0A0H4PLN0</accession>
<dbReference type="Proteomes" id="UP000036520">
    <property type="component" value="Chromosome"/>
</dbReference>
<dbReference type="PANTHER" id="PTHR30511:SF0">
    <property type="entry name" value="ALANINE RACEMASE, CATABOLIC-RELATED"/>
    <property type="match status" value="1"/>
</dbReference>
<dbReference type="RefSeq" id="WP_048644710.1">
    <property type="nucleotide sequence ID" value="NZ_CP012040.1"/>
</dbReference>
<dbReference type="GO" id="GO:0008784">
    <property type="term" value="F:alanine racemase activity"/>
    <property type="evidence" value="ECO:0007669"/>
    <property type="project" value="UniProtKB-UniRule"/>
</dbReference>
<dbReference type="PATRIC" id="fig|320787.5.peg.5049"/>
<dbReference type="PROSITE" id="PS00395">
    <property type="entry name" value="ALANINE_RACEMASE"/>
    <property type="match status" value="1"/>
</dbReference>
<dbReference type="GO" id="GO:0030170">
    <property type="term" value="F:pyridoxal phosphate binding"/>
    <property type="evidence" value="ECO:0007669"/>
    <property type="project" value="UniProtKB-UniRule"/>
</dbReference>
<dbReference type="InterPro" id="IPR000821">
    <property type="entry name" value="Ala_racemase"/>
</dbReference>
<dbReference type="STRING" id="320787.CA2015_4610"/>
<feature type="binding site" evidence="4 6">
    <location>
        <position position="136"/>
    </location>
    <ligand>
        <name>substrate</name>
    </ligand>
</feature>
<dbReference type="UniPathway" id="UPA00042">
    <property type="reaction ID" value="UER00497"/>
</dbReference>
<evidence type="ECO:0000256" key="4">
    <source>
        <dbReference type="HAMAP-Rule" id="MF_01201"/>
    </source>
</evidence>
<dbReference type="Pfam" id="PF01168">
    <property type="entry name" value="Ala_racemase_N"/>
    <property type="match status" value="1"/>
</dbReference>
<evidence type="ECO:0000256" key="6">
    <source>
        <dbReference type="PIRSR" id="PIRSR600821-52"/>
    </source>
</evidence>
<dbReference type="InterPro" id="IPR029066">
    <property type="entry name" value="PLP-binding_barrel"/>
</dbReference>
<dbReference type="CDD" id="cd00430">
    <property type="entry name" value="PLPDE_III_AR"/>
    <property type="match status" value="1"/>
</dbReference>
<evidence type="ECO:0000313" key="8">
    <source>
        <dbReference type="EMBL" id="AKP53945.1"/>
    </source>
</evidence>
<proteinExistence type="inferred from homology"/>
<dbReference type="KEGG" id="camu:CA2015_4610"/>
<dbReference type="EMBL" id="CP012040">
    <property type="protein sequence ID" value="AKP53945.1"/>
    <property type="molecule type" value="Genomic_DNA"/>
</dbReference>
<dbReference type="PANTHER" id="PTHR30511">
    <property type="entry name" value="ALANINE RACEMASE"/>
    <property type="match status" value="1"/>
</dbReference>
<feature type="active site" description="Proton acceptor; specific for D-alanine" evidence="4">
    <location>
        <position position="37"/>
    </location>
</feature>
<dbReference type="OrthoDB" id="9801978at2"/>
<dbReference type="Gene3D" id="3.20.20.10">
    <property type="entry name" value="Alanine racemase"/>
    <property type="match status" value="1"/>
</dbReference>
<dbReference type="GO" id="GO:0005829">
    <property type="term" value="C:cytosol"/>
    <property type="evidence" value="ECO:0007669"/>
    <property type="project" value="TreeGrafter"/>
</dbReference>